<evidence type="ECO:0000313" key="8">
    <source>
        <dbReference type="EMBL" id="CEP10846.1"/>
    </source>
</evidence>
<dbReference type="GO" id="GO:0008270">
    <property type="term" value="F:zinc ion binding"/>
    <property type="evidence" value="ECO:0007669"/>
    <property type="project" value="UniProtKB-KW"/>
</dbReference>
<accession>A0A0B7MXT2</accession>
<evidence type="ECO:0000259" key="7">
    <source>
        <dbReference type="PROSITE" id="PS50103"/>
    </source>
</evidence>
<feature type="zinc finger region" description="C3H1-type" evidence="5">
    <location>
        <begin position="340"/>
        <end position="368"/>
    </location>
</feature>
<keyword evidence="4 5" id="KW-0862">Zinc</keyword>
<dbReference type="STRING" id="35722.A0A0B7MXT2"/>
<dbReference type="AlphaFoldDB" id="A0A0B7MXT2"/>
<dbReference type="Proteomes" id="UP000054107">
    <property type="component" value="Unassembled WGS sequence"/>
</dbReference>
<dbReference type="Gene3D" id="6.10.250.3220">
    <property type="match status" value="1"/>
</dbReference>
<feature type="domain" description="C3H1-type" evidence="7">
    <location>
        <begin position="340"/>
        <end position="368"/>
    </location>
</feature>
<feature type="zinc finger region" description="C3H1-type" evidence="5">
    <location>
        <begin position="257"/>
        <end position="285"/>
    </location>
</feature>
<feature type="domain" description="C3H1-type" evidence="7">
    <location>
        <begin position="313"/>
        <end position="339"/>
    </location>
</feature>
<name>A0A0B7MXT2_9FUNG</name>
<dbReference type="SUPFAM" id="SSF90229">
    <property type="entry name" value="CCCH zinc finger"/>
    <property type="match status" value="2"/>
</dbReference>
<feature type="zinc finger region" description="C3H1-type" evidence="5">
    <location>
        <begin position="313"/>
        <end position="339"/>
    </location>
</feature>
<dbReference type="FunFam" id="4.10.1000.10:FF:000022">
    <property type="entry name" value="Zinc finger CCCH domain-containing protein 7"/>
    <property type="match status" value="1"/>
</dbReference>
<dbReference type="PANTHER" id="PTHR46156">
    <property type="entry name" value="CCCH ZINGC FINGER"/>
    <property type="match status" value="1"/>
</dbReference>
<dbReference type="Gene3D" id="4.10.1000.10">
    <property type="entry name" value="Zinc finger, CCCH-type"/>
    <property type="match status" value="2"/>
</dbReference>
<feature type="domain" description="C3H1-type" evidence="7">
    <location>
        <begin position="257"/>
        <end position="285"/>
    </location>
</feature>
<evidence type="ECO:0000256" key="1">
    <source>
        <dbReference type="ARBA" id="ARBA00022723"/>
    </source>
</evidence>
<feature type="region of interest" description="Disordered" evidence="6">
    <location>
        <begin position="22"/>
        <end position="48"/>
    </location>
</feature>
<keyword evidence="2" id="KW-0677">Repeat</keyword>
<evidence type="ECO:0000313" key="9">
    <source>
        <dbReference type="Proteomes" id="UP000054107"/>
    </source>
</evidence>
<dbReference type="InterPro" id="IPR036855">
    <property type="entry name" value="Znf_CCCH_sf"/>
</dbReference>
<dbReference type="InterPro" id="IPR000571">
    <property type="entry name" value="Znf_CCCH"/>
</dbReference>
<feature type="compositionally biased region" description="Basic and acidic residues" evidence="6">
    <location>
        <begin position="449"/>
        <end position="458"/>
    </location>
</feature>
<evidence type="ECO:0000256" key="3">
    <source>
        <dbReference type="ARBA" id="ARBA00022771"/>
    </source>
</evidence>
<proteinExistence type="predicted"/>
<dbReference type="Pfam" id="PF00642">
    <property type="entry name" value="zf-CCCH"/>
    <property type="match status" value="1"/>
</dbReference>
<feature type="region of interest" description="Disordered" evidence="6">
    <location>
        <begin position="202"/>
        <end position="221"/>
    </location>
</feature>
<feature type="compositionally biased region" description="Basic residues" evidence="6">
    <location>
        <begin position="202"/>
        <end position="212"/>
    </location>
</feature>
<keyword evidence="1 5" id="KW-0479">Metal-binding</keyword>
<evidence type="ECO:0000256" key="5">
    <source>
        <dbReference type="PROSITE-ProRule" id="PRU00723"/>
    </source>
</evidence>
<sequence>MATDQEMIERIAKLSTAIQQHKSVSNNLQRSRGGYYSPPSSRGRPSYVSYRGRGGNMSLSNTAPRNTVMPYYSVSTSNKYIKPVSERPSATTHLSSPLVASNNRSLRVSNPPLSAAGITTPKSHNKKLIINHKGTNTTANNTTVKSIDALTGRKQVAIDGIDFVVKGKKLIRKDLFDSNMTRTNLTMANTTAPKISIRKSIKSPKRRHKNKNFGKAPTTIRHPRQKGNMVFVRGPEGYVRQGRSGKSLVLNTHRCSIKKLRNCGFFTRYGKCPNGARCPFVHDTSRRAICPRFLQNRCKKAASECRLSHTPNPHIMPHCVHFQKGHCMNDPCIYAHVLVSKDAPVCRAFAMEGYCPKGLECDEKHIHVCPEFAETGICSNANCRLPHVARRSANNRQDKQAAGIVRLGSWVSPQYYHAQKLARAEKRKAIEEATAAKVWTRPALIQEEKEQAREKEEQSGFVRLFDDSDDDDGWSQYERGSDVGAEEPLRFKDDDEEDDDDEEEEDDDDDTGDDYGDEDEDEVEVEREKDDIGNKCAERVTVANYQGEESDQDDFFYDAAEIGSSENEIDDEVVYYEKTSDIEMSDS</sequence>
<feature type="zinc finger region" description="C3H1-type" evidence="5">
    <location>
        <begin position="289"/>
        <end position="312"/>
    </location>
</feature>
<evidence type="ECO:0000256" key="2">
    <source>
        <dbReference type="ARBA" id="ARBA00022737"/>
    </source>
</evidence>
<dbReference type="EMBL" id="LN725407">
    <property type="protein sequence ID" value="CEP10846.1"/>
    <property type="molecule type" value="Genomic_DNA"/>
</dbReference>
<evidence type="ECO:0000256" key="6">
    <source>
        <dbReference type="SAM" id="MobiDB-lite"/>
    </source>
</evidence>
<reference evidence="8 9" key="1">
    <citation type="submission" date="2014-09" db="EMBL/GenBank/DDBJ databases">
        <authorList>
            <person name="Ellenberger Sabrina"/>
        </authorList>
    </citation>
    <scope>NUCLEOTIDE SEQUENCE [LARGE SCALE GENOMIC DNA]</scope>
    <source>
        <strain evidence="8 9">CBS 412.66</strain>
    </source>
</reference>
<organism evidence="8 9">
    <name type="scientific">Parasitella parasitica</name>
    <dbReference type="NCBI Taxonomy" id="35722"/>
    <lineage>
        <taxon>Eukaryota</taxon>
        <taxon>Fungi</taxon>
        <taxon>Fungi incertae sedis</taxon>
        <taxon>Mucoromycota</taxon>
        <taxon>Mucoromycotina</taxon>
        <taxon>Mucoromycetes</taxon>
        <taxon>Mucorales</taxon>
        <taxon>Mucorineae</taxon>
        <taxon>Mucoraceae</taxon>
        <taxon>Parasitella</taxon>
    </lineage>
</organism>
<dbReference type="SMART" id="SM00356">
    <property type="entry name" value="ZnF_C3H1"/>
    <property type="match status" value="5"/>
</dbReference>
<feature type="region of interest" description="Disordered" evidence="6">
    <location>
        <begin position="449"/>
        <end position="534"/>
    </location>
</feature>
<feature type="domain" description="C3H1-type" evidence="7">
    <location>
        <begin position="289"/>
        <end position="312"/>
    </location>
</feature>
<evidence type="ECO:0000256" key="4">
    <source>
        <dbReference type="ARBA" id="ARBA00022833"/>
    </source>
</evidence>
<dbReference type="GO" id="GO:0005634">
    <property type="term" value="C:nucleus"/>
    <property type="evidence" value="ECO:0007669"/>
    <property type="project" value="TreeGrafter"/>
</dbReference>
<protein>
    <recommendedName>
        <fullName evidence="7">C3H1-type domain-containing protein</fullName>
    </recommendedName>
</protein>
<dbReference type="PANTHER" id="PTHR46156:SF1">
    <property type="entry name" value="ZINC FINGER CCCH DOMAIN-CONTAINING PROTEIN 3"/>
    <property type="match status" value="1"/>
</dbReference>
<feature type="compositionally biased region" description="Acidic residues" evidence="6">
    <location>
        <begin position="494"/>
        <end position="525"/>
    </location>
</feature>
<keyword evidence="3 5" id="KW-0863">Zinc-finger</keyword>
<keyword evidence="9" id="KW-1185">Reference proteome</keyword>
<feature type="compositionally biased region" description="Low complexity" evidence="6">
    <location>
        <begin position="30"/>
        <end position="48"/>
    </location>
</feature>
<dbReference type="OrthoDB" id="410307at2759"/>
<gene>
    <name evidence="8" type="primary">PARPA_04634.1 scaffold 14707</name>
</gene>
<dbReference type="PROSITE" id="PS50103">
    <property type="entry name" value="ZF_C3H1"/>
    <property type="match status" value="4"/>
</dbReference>